<reference evidence="1 2" key="1">
    <citation type="submission" date="2019-10" db="EMBL/GenBank/DDBJ databases">
        <title>Draft Genome Sequence of Cytophagaceae sp. SJW1-29.</title>
        <authorList>
            <person name="Choi A."/>
        </authorList>
    </citation>
    <scope>NUCLEOTIDE SEQUENCE [LARGE SCALE GENOMIC DNA]</scope>
    <source>
        <strain evidence="1 2">SJW1-29</strain>
    </source>
</reference>
<dbReference type="Gene3D" id="3.90.550.10">
    <property type="entry name" value="Spore Coat Polysaccharide Biosynthesis Protein SpsA, Chain A"/>
    <property type="match status" value="1"/>
</dbReference>
<organism evidence="1 2">
    <name type="scientific">Salmonirosea aquatica</name>
    <dbReference type="NCBI Taxonomy" id="2654236"/>
    <lineage>
        <taxon>Bacteria</taxon>
        <taxon>Pseudomonadati</taxon>
        <taxon>Bacteroidota</taxon>
        <taxon>Cytophagia</taxon>
        <taxon>Cytophagales</taxon>
        <taxon>Spirosomataceae</taxon>
        <taxon>Salmonirosea</taxon>
    </lineage>
</organism>
<gene>
    <name evidence="1" type="ORF">GBK04_07940</name>
</gene>
<proteinExistence type="predicted"/>
<keyword evidence="2" id="KW-1185">Reference proteome</keyword>
<accession>A0A7C9FNQ9</accession>
<dbReference type="Pfam" id="PF09837">
    <property type="entry name" value="DUF2064"/>
    <property type="match status" value="1"/>
</dbReference>
<protein>
    <submittedName>
        <fullName evidence="1">DUF2064 domain-containing protein</fullName>
    </submittedName>
</protein>
<dbReference type="AlphaFoldDB" id="A0A7C9FNQ9"/>
<dbReference type="InterPro" id="IPR029044">
    <property type="entry name" value="Nucleotide-diphossugar_trans"/>
</dbReference>
<dbReference type="NCBIfam" id="TIGR04282">
    <property type="entry name" value="glyco_like_cofC"/>
    <property type="match status" value="1"/>
</dbReference>
<dbReference type="EMBL" id="WHLY01000002">
    <property type="protein sequence ID" value="MPR33291.1"/>
    <property type="molecule type" value="Genomic_DNA"/>
</dbReference>
<sequence>MPLAALIIFVKNPIEGQVKTRIAKTVGHTKATTIYRELLQYTHTVAEKLPAEGYTKTVYYGDYINKNDLWNGWAKALQPEGNLGDRMKQAFREQFATGASSVVIIGSDCLTLQSRHLEEAFQQLQTNDVILGPSTDGGYYLLGMNQLHGPLFDEMPWSQPGLMEKTLAVLRAAKLRYSLLEPLTDVDEWEDYLATKTTDSSLNP</sequence>
<dbReference type="PANTHER" id="PTHR36529">
    <property type="entry name" value="SLL1095 PROTEIN"/>
    <property type="match status" value="1"/>
</dbReference>
<dbReference type="InterPro" id="IPR018641">
    <property type="entry name" value="Trfase_1_rSAM/seldom-assoc"/>
</dbReference>
<dbReference type="PANTHER" id="PTHR36529:SF1">
    <property type="entry name" value="GLYCOSYLTRANSFERASE"/>
    <property type="match status" value="1"/>
</dbReference>
<comment type="caution">
    <text evidence="1">The sequence shown here is derived from an EMBL/GenBank/DDBJ whole genome shotgun (WGS) entry which is preliminary data.</text>
</comment>
<evidence type="ECO:0000313" key="1">
    <source>
        <dbReference type="EMBL" id="MPR33291.1"/>
    </source>
</evidence>
<dbReference type="RefSeq" id="WP_152758419.1">
    <property type="nucleotide sequence ID" value="NZ_WHLY01000002.1"/>
</dbReference>
<dbReference type="SUPFAM" id="SSF53448">
    <property type="entry name" value="Nucleotide-diphospho-sugar transferases"/>
    <property type="match status" value="1"/>
</dbReference>
<dbReference type="Proteomes" id="UP000479293">
    <property type="component" value="Unassembled WGS sequence"/>
</dbReference>
<evidence type="ECO:0000313" key="2">
    <source>
        <dbReference type="Proteomes" id="UP000479293"/>
    </source>
</evidence>
<name>A0A7C9FNQ9_9BACT</name>